<accession>A0A9E2W5X0</accession>
<feature type="signal peptide" evidence="4">
    <location>
        <begin position="1"/>
        <end position="20"/>
    </location>
</feature>
<feature type="domain" description="Heparinase II/III-like C-terminal" evidence="6">
    <location>
        <begin position="376"/>
        <end position="635"/>
    </location>
</feature>
<dbReference type="AlphaFoldDB" id="A0A9E2W5X0"/>
<dbReference type="Pfam" id="PF05426">
    <property type="entry name" value="Alginate_lyase"/>
    <property type="match status" value="1"/>
</dbReference>
<dbReference type="PANTHER" id="PTHR39210">
    <property type="entry name" value="HEPARIN-SULFATE LYASE"/>
    <property type="match status" value="1"/>
</dbReference>
<dbReference type="GO" id="GO:0042597">
    <property type="term" value="C:periplasmic space"/>
    <property type="evidence" value="ECO:0007669"/>
    <property type="project" value="InterPro"/>
</dbReference>
<evidence type="ECO:0000256" key="3">
    <source>
        <dbReference type="ARBA" id="ARBA00023239"/>
    </source>
</evidence>
<keyword evidence="8" id="KW-1185">Reference proteome</keyword>
<feature type="domain" description="Alginate lyase" evidence="5">
    <location>
        <begin position="67"/>
        <end position="297"/>
    </location>
</feature>
<proteinExistence type="predicted"/>
<evidence type="ECO:0000259" key="6">
    <source>
        <dbReference type="Pfam" id="PF07940"/>
    </source>
</evidence>
<evidence type="ECO:0000256" key="2">
    <source>
        <dbReference type="ARBA" id="ARBA00022764"/>
    </source>
</evidence>
<evidence type="ECO:0000259" key="5">
    <source>
        <dbReference type="Pfam" id="PF05426"/>
    </source>
</evidence>
<evidence type="ECO:0000313" key="7">
    <source>
        <dbReference type="EMBL" id="MBV4359374.1"/>
    </source>
</evidence>
<dbReference type="PANTHER" id="PTHR39210:SF1">
    <property type="entry name" value="HEPARIN-SULFATE LYASE"/>
    <property type="match status" value="1"/>
</dbReference>
<keyword evidence="3 7" id="KW-0456">Lyase</keyword>
<dbReference type="Pfam" id="PF07940">
    <property type="entry name" value="Hepar_II_III_C"/>
    <property type="match status" value="1"/>
</dbReference>
<reference evidence="7" key="1">
    <citation type="submission" date="2021-06" db="EMBL/GenBank/DDBJ databases">
        <authorList>
            <person name="Huq M.A."/>
        </authorList>
    </citation>
    <scope>NUCLEOTIDE SEQUENCE</scope>
    <source>
        <strain evidence="7">MAH-26</strain>
    </source>
</reference>
<dbReference type="GO" id="GO:0016829">
    <property type="term" value="F:lyase activity"/>
    <property type="evidence" value="ECO:0007669"/>
    <property type="project" value="UniProtKB-KW"/>
</dbReference>
<dbReference type="InterPro" id="IPR008397">
    <property type="entry name" value="Alginate_lyase_dom"/>
</dbReference>
<comment type="caution">
    <text evidence="7">The sequence shown here is derived from an EMBL/GenBank/DDBJ whole genome shotgun (WGS) entry which is preliminary data.</text>
</comment>
<evidence type="ECO:0000313" key="8">
    <source>
        <dbReference type="Proteomes" id="UP000812270"/>
    </source>
</evidence>
<keyword evidence="1 4" id="KW-0732">Signal</keyword>
<dbReference type="InterPro" id="IPR012480">
    <property type="entry name" value="Hepar_II_III_C"/>
</dbReference>
<sequence>MLKNLKTLTTCLLFASFSFAQSKHPNLILTKDGVQQIKAGLGKYPLLDKTFAEARAGVDADIKNGIDVPFPKDPGGGYSHEKHKLNYQNMLNAGIIWQVTGDKKYAEYVKTMFLAYAKMYPSLGVHPEGKNSGTPGVLFWQSLNDAVWLVHAAQAYDCVYDYLSKDDKKFIEDSLLRKFVQYMIVNDSKTFNMIHNHGTWSVAGVAMTGYVIGDTDMVNKAIYGGNKDGKTGYLKQIQQLFSPDGYYTEGAYYLRYAIQPFLVLAKAIDNNQPSLKIFSYKNGTLAKATSVLLQMTDADGYFLPFNDALKDKSWESGEVVYAVDISYGSVKEDPSLLYVAQKQDRVLLSTDGVKVAKAVAAGKSTNSFKWHSMALTDGPDGSKGGVSILRSNETPDAVSALLKYSAYGMDHGHFDKLAIQLYDGEKEILTDYGGTRFLNIEQKRGGRYLPENRTWSKQTIAHNTVAVDGKSNYENNTKKAEAANSFSYTHFNDLSNKAFQITSGKDTTAYNGVGMQRTLAMVQPEGIEKPFLIDVYRLSSKEQHQYDYSFYYLGSLIETNIKYAASPQMFPFGKKDGYEYLWVKAKGTANTNNSLFTLFNEHNFYTIVTATSNNAEVFFTEIGANDPEFSLRNEPGITIRENGSDHVFASVIEPHGSFSATSEASKDSYGSFAKIEVIGSNDEATVVMLTNKKNEKWLLEINNGKASATDAHTVTFDGKSYSWTGNYSYKKVN</sequence>
<feature type="chain" id="PRO_5038869088" evidence="4">
    <location>
        <begin position="21"/>
        <end position="733"/>
    </location>
</feature>
<protein>
    <submittedName>
        <fullName evidence="7">Alginate lyase family protein</fullName>
    </submittedName>
</protein>
<keyword evidence="2" id="KW-0574">Periplasm</keyword>
<dbReference type="RefSeq" id="WP_217793475.1">
    <property type="nucleotide sequence ID" value="NZ_JAHSPG010000015.1"/>
</dbReference>
<gene>
    <name evidence="7" type="ORF">KTO63_19550</name>
</gene>
<dbReference type="EMBL" id="JAHSPG010000015">
    <property type="protein sequence ID" value="MBV4359374.1"/>
    <property type="molecule type" value="Genomic_DNA"/>
</dbReference>
<evidence type="ECO:0000256" key="4">
    <source>
        <dbReference type="SAM" id="SignalP"/>
    </source>
</evidence>
<dbReference type="Proteomes" id="UP000812270">
    <property type="component" value="Unassembled WGS sequence"/>
</dbReference>
<organism evidence="7 8">
    <name type="scientific">Pinibacter aurantiacus</name>
    <dbReference type="NCBI Taxonomy" id="2851599"/>
    <lineage>
        <taxon>Bacteria</taxon>
        <taxon>Pseudomonadati</taxon>
        <taxon>Bacteroidota</taxon>
        <taxon>Chitinophagia</taxon>
        <taxon>Chitinophagales</taxon>
        <taxon>Chitinophagaceae</taxon>
        <taxon>Pinibacter</taxon>
    </lineage>
</organism>
<name>A0A9E2W5X0_9BACT</name>
<evidence type="ECO:0000256" key="1">
    <source>
        <dbReference type="ARBA" id="ARBA00022729"/>
    </source>
</evidence>